<protein>
    <submittedName>
        <fullName evidence="1">Uncharacterized protein</fullName>
    </submittedName>
</protein>
<reference evidence="1" key="1">
    <citation type="submission" date="2018-02" db="EMBL/GenBank/DDBJ databases">
        <title>Rhizophora mucronata_Transcriptome.</title>
        <authorList>
            <person name="Meera S.P."/>
            <person name="Sreeshan A."/>
            <person name="Augustine A."/>
        </authorList>
    </citation>
    <scope>NUCLEOTIDE SEQUENCE</scope>
    <source>
        <tissue evidence="1">Leaf</tissue>
    </source>
</reference>
<evidence type="ECO:0000313" key="1">
    <source>
        <dbReference type="EMBL" id="MBX43239.1"/>
    </source>
</evidence>
<dbReference type="EMBL" id="GGEC01062755">
    <property type="protein sequence ID" value="MBX43239.1"/>
    <property type="molecule type" value="Transcribed_RNA"/>
</dbReference>
<sequence>MLITCGTAVELEHWLQQQLPLWCHSYPLETLFATRSFERRISSKSRNRRDG</sequence>
<organism evidence="1">
    <name type="scientific">Rhizophora mucronata</name>
    <name type="common">Asiatic mangrove</name>
    <dbReference type="NCBI Taxonomy" id="61149"/>
    <lineage>
        <taxon>Eukaryota</taxon>
        <taxon>Viridiplantae</taxon>
        <taxon>Streptophyta</taxon>
        <taxon>Embryophyta</taxon>
        <taxon>Tracheophyta</taxon>
        <taxon>Spermatophyta</taxon>
        <taxon>Magnoliopsida</taxon>
        <taxon>eudicotyledons</taxon>
        <taxon>Gunneridae</taxon>
        <taxon>Pentapetalae</taxon>
        <taxon>rosids</taxon>
        <taxon>fabids</taxon>
        <taxon>Malpighiales</taxon>
        <taxon>Rhizophoraceae</taxon>
        <taxon>Rhizophora</taxon>
    </lineage>
</organism>
<name>A0A2P2NL74_RHIMU</name>
<dbReference type="AlphaFoldDB" id="A0A2P2NL74"/>
<proteinExistence type="predicted"/>
<accession>A0A2P2NL74</accession>